<keyword evidence="6" id="KW-0539">Nucleus</keyword>
<dbReference type="InterPro" id="IPR011598">
    <property type="entry name" value="bHLH_dom"/>
</dbReference>
<feature type="domain" description="BHLH" evidence="8">
    <location>
        <begin position="290"/>
        <end position="339"/>
    </location>
</feature>
<dbReference type="Gene3D" id="4.10.280.10">
    <property type="entry name" value="Helix-loop-helix DNA-binding domain"/>
    <property type="match status" value="1"/>
</dbReference>
<name>A0A6A2XCR3_HIBSY</name>
<keyword evidence="3" id="KW-0805">Transcription regulation</keyword>
<dbReference type="FunFam" id="4.10.280.10:FF:000032">
    <property type="entry name" value="Transcription factor bHLH123 family"/>
    <property type="match status" value="1"/>
</dbReference>
<comment type="subcellular location">
    <subcellularLocation>
        <location evidence="1">Nucleus</location>
    </subcellularLocation>
</comment>
<reference evidence="9" key="1">
    <citation type="submission" date="2019-09" db="EMBL/GenBank/DDBJ databases">
        <title>Draft genome information of white flower Hibiscus syriacus.</title>
        <authorList>
            <person name="Kim Y.-M."/>
        </authorList>
    </citation>
    <scope>NUCLEOTIDE SEQUENCE [LARGE SCALE GENOMIC DNA]</scope>
    <source>
        <strain evidence="9">YM2019G1</strain>
    </source>
</reference>
<protein>
    <submittedName>
        <fullName evidence="9">BHLH112 protein</fullName>
    </submittedName>
</protein>
<comment type="caution">
    <text evidence="9">The sequence shown here is derived from an EMBL/GenBank/DDBJ whole genome shotgun (WGS) entry which is preliminary data.</text>
</comment>
<dbReference type="Proteomes" id="UP000436088">
    <property type="component" value="Unassembled WGS sequence"/>
</dbReference>
<comment type="subunit">
    <text evidence="2">Homodimer.</text>
</comment>
<dbReference type="SUPFAM" id="SSF47459">
    <property type="entry name" value="HLH, helix-loop-helix DNA-binding domain"/>
    <property type="match status" value="1"/>
</dbReference>
<dbReference type="EMBL" id="VEPZ02001737">
    <property type="protein sequence ID" value="KAE8659896.1"/>
    <property type="molecule type" value="Genomic_DNA"/>
</dbReference>
<evidence type="ECO:0000256" key="2">
    <source>
        <dbReference type="ARBA" id="ARBA00011738"/>
    </source>
</evidence>
<proteinExistence type="predicted"/>
<evidence type="ECO:0000313" key="9">
    <source>
        <dbReference type="EMBL" id="KAE8659896.1"/>
    </source>
</evidence>
<dbReference type="InterPro" id="IPR045239">
    <property type="entry name" value="bHLH95_bHLH"/>
</dbReference>
<evidence type="ECO:0000256" key="5">
    <source>
        <dbReference type="ARBA" id="ARBA00023163"/>
    </source>
</evidence>
<organism evidence="9 10">
    <name type="scientific">Hibiscus syriacus</name>
    <name type="common">Rose of Sharon</name>
    <dbReference type="NCBI Taxonomy" id="106335"/>
    <lineage>
        <taxon>Eukaryota</taxon>
        <taxon>Viridiplantae</taxon>
        <taxon>Streptophyta</taxon>
        <taxon>Embryophyta</taxon>
        <taxon>Tracheophyta</taxon>
        <taxon>Spermatophyta</taxon>
        <taxon>Magnoliopsida</taxon>
        <taxon>eudicotyledons</taxon>
        <taxon>Gunneridae</taxon>
        <taxon>Pentapetalae</taxon>
        <taxon>rosids</taxon>
        <taxon>malvids</taxon>
        <taxon>Malvales</taxon>
        <taxon>Malvaceae</taxon>
        <taxon>Malvoideae</taxon>
        <taxon>Hibiscus</taxon>
    </lineage>
</organism>
<dbReference type="CDD" id="cd11393">
    <property type="entry name" value="bHLH_AtbHLH_like"/>
    <property type="match status" value="1"/>
</dbReference>
<evidence type="ECO:0000256" key="4">
    <source>
        <dbReference type="ARBA" id="ARBA00023125"/>
    </source>
</evidence>
<dbReference type="GO" id="GO:0046983">
    <property type="term" value="F:protein dimerization activity"/>
    <property type="evidence" value="ECO:0007669"/>
    <property type="project" value="InterPro"/>
</dbReference>
<evidence type="ECO:0000313" key="10">
    <source>
        <dbReference type="Proteomes" id="UP000436088"/>
    </source>
</evidence>
<dbReference type="PANTHER" id="PTHR16223">
    <property type="entry name" value="TRANSCRIPTION FACTOR BHLH83-RELATED"/>
    <property type="match status" value="1"/>
</dbReference>
<evidence type="ECO:0000256" key="6">
    <source>
        <dbReference type="ARBA" id="ARBA00023242"/>
    </source>
</evidence>
<dbReference type="AlphaFoldDB" id="A0A6A2XCR3"/>
<evidence type="ECO:0000256" key="7">
    <source>
        <dbReference type="SAM" id="MobiDB-lite"/>
    </source>
</evidence>
<feature type="region of interest" description="Disordered" evidence="7">
    <location>
        <begin position="351"/>
        <end position="376"/>
    </location>
</feature>
<dbReference type="InterPro" id="IPR036638">
    <property type="entry name" value="HLH_DNA-bd_sf"/>
</dbReference>
<evidence type="ECO:0000259" key="8">
    <source>
        <dbReference type="PROSITE" id="PS50888"/>
    </source>
</evidence>
<dbReference type="GO" id="GO:0000981">
    <property type="term" value="F:DNA-binding transcription factor activity, RNA polymerase II-specific"/>
    <property type="evidence" value="ECO:0007669"/>
    <property type="project" value="TreeGrafter"/>
</dbReference>
<evidence type="ECO:0000256" key="3">
    <source>
        <dbReference type="ARBA" id="ARBA00023015"/>
    </source>
</evidence>
<dbReference type="InterPro" id="IPR045843">
    <property type="entry name" value="IND-like"/>
</dbReference>
<dbReference type="PANTHER" id="PTHR16223:SF56">
    <property type="entry name" value="TRANSCRIPTION FACTOR BHLH110"/>
    <property type="match status" value="1"/>
</dbReference>
<dbReference type="PROSITE" id="PS50888">
    <property type="entry name" value="BHLH"/>
    <property type="match status" value="1"/>
</dbReference>
<dbReference type="OrthoDB" id="760019at2759"/>
<sequence>MESENPHHQHQLQDQLVGLSSSLPISPCYGVSSTHSWTPTDPSITLNSSEFNPNYNGDILHSRQKNDMLVSPQNNSMIQDWANSDGSFTTRFTDILSDSSSSVGDTRQLPQANYLKNNGQRDLNDLSEKLLLKTISSGFPMFSAEPEFYPSTQNCSIPRSSFSPSRGSFSQIYPSINISSLNQASSPPNIPSSFVMNLEALDLLNPARFSRSSRFSYPSEDHHDNLGIYKEISPSFGLHHHHNLLQSNQRPAAYSLSKVSPFPTEITEAKRPSNLPEAKATAAAAKKSRVESRASCPPFKVRKEKLGDRIAALHQLVAPFGKTDTASVLMEAIGYIKFLQNQVETLSVPYMKSSRNKTSRSKQGGSTMEDGNEELAQRDLRSRGLCLVPLSCMSYVTSDSGGGIWPPPPHNFTG</sequence>
<dbReference type="GO" id="GO:0005634">
    <property type="term" value="C:nucleus"/>
    <property type="evidence" value="ECO:0007669"/>
    <property type="project" value="UniProtKB-SubCell"/>
</dbReference>
<keyword evidence="5" id="KW-0804">Transcription</keyword>
<evidence type="ECO:0000256" key="1">
    <source>
        <dbReference type="ARBA" id="ARBA00004123"/>
    </source>
</evidence>
<keyword evidence="4" id="KW-0238">DNA-binding</keyword>
<dbReference type="GO" id="GO:0000978">
    <property type="term" value="F:RNA polymerase II cis-regulatory region sequence-specific DNA binding"/>
    <property type="evidence" value="ECO:0007669"/>
    <property type="project" value="TreeGrafter"/>
</dbReference>
<accession>A0A6A2XCR3</accession>
<keyword evidence="10" id="KW-1185">Reference proteome</keyword>
<gene>
    <name evidence="9" type="ORF">F3Y22_tig00116962pilonHSYRG01285</name>
</gene>